<evidence type="ECO:0000313" key="3">
    <source>
        <dbReference type="Proteomes" id="UP001209701"/>
    </source>
</evidence>
<gene>
    <name evidence="2" type="ORF">LNV07_13690</name>
</gene>
<name>A0ABT2YGG0_9BURK</name>
<dbReference type="Gene3D" id="2.60.120.200">
    <property type="match status" value="1"/>
</dbReference>
<evidence type="ECO:0000313" key="2">
    <source>
        <dbReference type="EMBL" id="MCV2369132.1"/>
    </source>
</evidence>
<protein>
    <submittedName>
        <fullName evidence="2">LamG domain-containing protein</fullName>
    </submittedName>
</protein>
<comment type="caution">
    <text evidence="2">The sequence shown here is derived from an EMBL/GenBank/DDBJ whole genome shotgun (WGS) entry which is preliminary data.</text>
</comment>
<proteinExistence type="predicted"/>
<dbReference type="Pfam" id="PF07589">
    <property type="entry name" value="PEP-CTERM"/>
    <property type="match status" value="1"/>
</dbReference>
<evidence type="ECO:0000259" key="1">
    <source>
        <dbReference type="Pfam" id="PF07589"/>
    </source>
</evidence>
<reference evidence="2 3" key="1">
    <citation type="submission" date="2021-11" db="EMBL/GenBank/DDBJ databases">
        <authorList>
            <person name="Liang Q."/>
            <person name="Mou H."/>
            <person name="Liu Z."/>
        </authorList>
    </citation>
    <scope>NUCLEOTIDE SEQUENCE [LARGE SCALE GENOMIC DNA]</scope>
    <source>
        <strain evidence="2 3">CHU3</strain>
    </source>
</reference>
<accession>A0ABT2YGG0</accession>
<dbReference type="InterPro" id="IPR013320">
    <property type="entry name" value="ConA-like_dom_sf"/>
</dbReference>
<organism evidence="2 3">
    <name type="scientific">Roseateles oligotrophus</name>
    <dbReference type="NCBI Taxonomy" id="1769250"/>
    <lineage>
        <taxon>Bacteria</taxon>
        <taxon>Pseudomonadati</taxon>
        <taxon>Pseudomonadota</taxon>
        <taxon>Betaproteobacteria</taxon>
        <taxon>Burkholderiales</taxon>
        <taxon>Sphaerotilaceae</taxon>
        <taxon>Roseateles</taxon>
    </lineage>
</organism>
<dbReference type="Proteomes" id="UP001209701">
    <property type="component" value="Unassembled WGS sequence"/>
</dbReference>
<feature type="domain" description="Ice-binding protein C-terminal" evidence="1">
    <location>
        <begin position="254"/>
        <end position="276"/>
    </location>
</feature>
<dbReference type="Pfam" id="PF13385">
    <property type="entry name" value="Laminin_G_3"/>
    <property type="match status" value="1"/>
</dbReference>
<dbReference type="EMBL" id="JAJIRN010000006">
    <property type="protein sequence ID" value="MCV2369132.1"/>
    <property type="molecule type" value="Genomic_DNA"/>
</dbReference>
<sequence length="288" mass="29630">MLTATAQAAPLIGLYTFEGANGNFANVVDASGNGKNPTFYEQGLVSVTTGGQGYQGEAAKFAPTGSWFNPAPNAAQNSGGGFTVGIDISPSKGDLTIGGWLKLSPTSATTQNPKYTFFSHDDGCWDRGLWLDAAAGNWQTTGGSNCTGPRNTGATMTLNDWHLVVVSMAGINASLYIDGVLKSTTVSDDYGTTAPDLRFGAFDRSGGTEPWEGLMDNLFVFSSALTAGQVSSINSDGLAGIQRVAGLAGDPSASVPEPSSLLLVALAAGALGWSRRKPSALSSAQRSE</sequence>
<dbReference type="SUPFAM" id="SSF49899">
    <property type="entry name" value="Concanavalin A-like lectins/glucanases"/>
    <property type="match status" value="1"/>
</dbReference>
<dbReference type="InterPro" id="IPR013424">
    <property type="entry name" value="Ice-binding_C"/>
</dbReference>
<dbReference type="NCBIfam" id="TIGR02595">
    <property type="entry name" value="PEP_CTERM"/>
    <property type="match status" value="1"/>
</dbReference>
<keyword evidence="3" id="KW-1185">Reference proteome</keyword>